<evidence type="ECO:0000313" key="4">
    <source>
        <dbReference type="EMBL" id="JAT29742.1"/>
    </source>
</evidence>
<name>A0A1B6M1E6_9HEMI</name>
<dbReference type="GO" id="GO:0004550">
    <property type="term" value="F:nucleoside diphosphate kinase activity"/>
    <property type="evidence" value="ECO:0007669"/>
    <property type="project" value="TreeGrafter"/>
</dbReference>
<dbReference type="EMBL" id="GEBQ01010235">
    <property type="protein sequence ID" value="JAT29742.1"/>
    <property type="molecule type" value="Transcribed_RNA"/>
</dbReference>
<evidence type="ECO:0000256" key="2">
    <source>
        <dbReference type="ARBA" id="ARBA00022840"/>
    </source>
</evidence>
<dbReference type="GO" id="GO:0005739">
    <property type="term" value="C:mitochondrion"/>
    <property type="evidence" value="ECO:0007669"/>
    <property type="project" value="TreeGrafter"/>
</dbReference>
<dbReference type="GO" id="GO:0006235">
    <property type="term" value="P:dTTP biosynthetic process"/>
    <property type="evidence" value="ECO:0007669"/>
    <property type="project" value="TreeGrafter"/>
</dbReference>
<accession>A0A1B6M1E6</accession>
<dbReference type="Gene3D" id="3.40.50.300">
    <property type="entry name" value="P-loop containing nucleotide triphosphate hydrolases"/>
    <property type="match status" value="2"/>
</dbReference>
<organism evidence="4">
    <name type="scientific">Graphocephala atropunctata</name>
    <dbReference type="NCBI Taxonomy" id="36148"/>
    <lineage>
        <taxon>Eukaryota</taxon>
        <taxon>Metazoa</taxon>
        <taxon>Ecdysozoa</taxon>
        <taxon>Arthropoda</taxon>
        <taxon>Hexapoda</taxon>
        <taxon>Insecta</taxon>
        <taxon>Pterygota</taxon>
        <taxon>Neoptera</taxon>
        <taxon>Paraneoptera</taxon>
        <taxon>Hemiptera</taxon>
        <taxon>Auchenorrhyncha</taxon>
        <taxon>Membracoidea</taxon>
        <taxon>Cicadellidae</taxon>
        <taxon>Cicadellinae</taxon>
        <taxon>Cicadellini</taxon>
        <taxon>Graphocephala</taxon>
    </lineage>
</organism>
<keyword evidence="2" id="KW-0067">ATP-binding</keyword>
<feature type="non-terminal residue" evidence="4">
    <location>
        <position position="1"/>
    </location>
</feature>
<dbReference type="InterPro" id="IPR027417">
    <property type="entry name" value="P-loop_NTPase"/>
</dbReference>
<keyword evidence="3" id="KW-0732">Signal</keyword>
<dbReference type="GO" id="GO:0004798">
    <property type="term" value="F:dTMP kinase activity"/>
    <property type="evidence" value="ECO:0007669"/>
    <property type="project" value="TreeGrafter"/>
</dbReference>
<dbReference type="GO" id="GO:0006233">
    <property type="term" value="P:dTDP biosynthetic process"/>
    <property type="evidence" value="ECO:0007669"/>
    <property type="project" value="TreeGrafter"/>
</dbReference>
<gene>
    <name evidence="4" type="ORF">g.5116</name>
</gene>
<feature type="signal peptide" evidence="3">
    <location>
        <begin position="1"/>
        <end position="26"/>
    </location>
</feature>
<dbReference type="PANTHER" id="PTHR10344:SF4">
    <property type="entry name" value="UMP-CMP KINASE 2, MITOCHONDRIAL"/>
    <property type="match status" value="1"/>
</dbReference>
<feature type="chain" id="PRO_5008587812" evidence="3">
    <location>
        <begin position="27"/>
        <end position="752"/>
    </location>
</feature>
<dbReference type="GO" id="GO:0006227">
    <property type="term" value="P:dUDP biosynthetic process"/>
    <property type="evidence" value="ECO:0007669"/>
    <property type="project" value="TreeGrafter"/>
</dbReference>
<evidence type="ECO:0000256" key="1">
    <source>
        <dbReference type="ARBA" id="ARBA00022741"/>
    </source>
</evidence>
<dbReference type="AlphaFoldDB" id="A0A1B6M1E6"/>
<proteinExistence type="predicted"/>
<dbReference type="GO" id="GO:0005524">
    <property type="term" value="F:ATP binding"/>
    <property type="evidence" value="ECO:0007669"/>
    <property type="project" value="UniProtKB-KW"/>
</dbReference>
<reference evidence="4" key="1">
    <citation type="submission" date="2015-11" db="EMBL/GenBank/DDBJ databases">
        <title>De novo transcriptome assembly of four potential Pierce s Disease insect vectors from Arizona vineyards.</title>
        <authorList>
            <person name="Tassone E.E."/>
        </authorList>
    </citation>
    <scope>NUCLEOTIDE SEQUENCE</scope>
</reference>
<sequence length="752" mass="86981">GVKMNVTTYCLVFTIWVFTQLSGNDGQDLSENLQLFSGLEAILNYFRNSTDPLAQKILLTFETDCLYMSPPPLPEPTDSSRKAFIVVEGNHRPSRDTIGMKVARMLDGRYLNNPAPCLIRYLQQLPAGSFLRRAYYVLSLYASDFNTRVQLSTGRSVVLNGCWLDQLTFSVLKTYGHSTPPDVSSQLFVWPSDLLRPDLIFFLSMPDNSQNRASIGWRRPQTWQNRSVELYRQLQTIYPIDILPHKVRSDMLYNQIIKKLGQTRDVIRERSIEDTHETMFLFRGLQGVVDYFRNNTNPLAQRILETFETDCYPNKTLNIPTDKTRRPFIVVEGNGHTSRDLVGKNLARKMNGRYMLHPASCMVKYLDIIPKGTLLRRAYYALSLYAMSFNIKAHLSTNRTVVLNGYWLDQLTFSLIQTYSSVELPSASSDVFSMPEELLAPDMIFYLHLDDDLRSIRPNVNKSSPNWYTRALQLYESLKVRYPIVVEQLVGDDRITTEVVFKHIQDKLSTTRAIFVQDYEEVSQVLKLFARLEEVLDYFRNNDNPLARDILSTFEQHCVFKPDPLPELRKPFIIIEGNNKTSRDVISTKLARAMDGLHLKHPAPCLRHLTDSLPRGSVLRRAFYILSLYATALEVQKNLAHNPVLLNGYWLDQLTFALIQSFPYGRLPAVSSPVFRWPEGLLAPDIIIYINHPDELYHSSPLARSHKNWKPRALDLYRKLQTVYNIKIQDLDHDYWRTTDDIHHYIGQNLYL</sequence>
<dbReference type="PANTHER" id="PTHR10344">
    <property type="entry name" value="THYMIDYLATE KINASE"/>
    <property type="match status" value="1"/>
</dbReference>
<evidence type="ECO:0000256" key="3">
    <source>
        <dbReference type="SAM" id="SignalP"/>
    </source>
</evidence>
<keyword evidence="1" id="KW-0547">Nucleotide-binding</keyword>
<protein>
    <submittedName>
        <fullName evidence="4">Uncharacterized protein</fullName>
    </submittedName>
</protein>